<name>A0ABY6KVP3_9ARAC</name>
<accession>A0ABY6KVP3</accession>
<feature type="coiled-coil region" evidence="1">
    <location>
        <begin position="203"/>
        <end position="237"/>
    </location>
</feature>
<organism evidence="2 3">
    <name type="scientific">Cordylochernes scorpioides</name>
    <dbReference type="NCBI Taxonomy" id="51811"/>
    <lineage>
        <taxon>Eukaryota</taxon>
        <taxon>Metazoa</taxon>
        <taxon>Ecdysozoa</taxon>
        <taxon>Arthropoda</taxon>
        <taxon>Chelicerata</taxon>
        <taxon>Arachnida</taxon>
        <taxon>Pseudoscorpiones</taxon>
        <taxon>Cheliferoidea</taxon>
        <taxon>Chernetidae</taxon>
        <taxon>Cordylochernes</taxon>
    </lineage>
</organism>
<evidence type="ECO:0000313" key="3">
    <source>
        <dbReference type="Proteomes" id="UP001235939"/>
    </source>
</evidence>
<protein>
    <submittedName>
        <fullName evidence="2">Uncharacterized protein</fullName>
    </submittedName>
</protein>
<dbReference type="Proteomes" id="UP001235939">
    <property type="component" value="Chromosome 09"/>
</dbReference>
<gene>
    <name evidence="2" type="ORF">LAZ67_9000204</name>
</gene>
<dbReference type="EMBL" id="CP092871">
    <property type="protein sequence ID" value="UYV71743.1"/>
    <property type="molecule type" value="Genomic_DNA"/>
</dbReference>
<feature type="coiled-coil region" evidence="1">
    <location>
        <begin position="129"/>
        <end position="170"/>
    </location>
</feature>
<proteinExistence type="predicted"/>
<evidence type="ECO:0000313" key="2">
    <source>
        <dbReference type="EMBL" id="UYV71743.1"/>
    </source>
</evidence>
<sequence>MMTKCRRRRTTGYEDRTRLGTTGVSKYCYNGTKNVWTKMASTCSVGVCTSKKSKNTLETDSDLLKFDFGKKENIPGFLPSESTDQTKPVFETVQKKPGIFKKAKQCLKMIPPFKKSDASVIISRNANNRKDISSELDKELKQMEKITAETKALHSKMNTLEAKNKKKEKNRSAKTMASNGIPEQKENEFRITIDKLSTQLIALQDYHKAIEEVSLKKKVLQEEFEFKKDAMKREEKEDKQQNILLQSQLEIKLRSENDINFMMLVNSVQSLIALMNSLKE</sequence>
<keyword evidence="3" id="KW-1185">Reference proteome</keyword>
<evidence type="ECO:0000256" key="1">
    <source>
        <dbReference type="SAM" id="Coils"/>
    </source>
</evidence>
<reference evidence="2 3" key="1">
    <citation type="submission" date="2022-01" db="EMBL/GenBank/DDBJ databases">
        <title>A chromosomal length assembly of Cordylochernes scorpioides.</title>
        <authorList>
            <person name="Zeh D."/>
            <person name="Zeh J."/>
        </authorList>
    </citation>
    <scope>NUCLEOTIDE SEQUENCE [LARGE SCALE GENOMIC DNA]</scope>
    <source>
        <strain evidence="2">IN4F17</strain>
        <tissue evidence="2">Whole Body</tissue>
    </source>
</reference>
<keyword evidence="1" id="KW-0175">Coiled coil</keyword>